<dbReference type="FunFam" id="3.40.50.300:FF:000076">
    <property type="entry name" value="Replicative DNA helicase"/>
    <property type="match status" value="1"/>
</dbReference>
<organism evidence="14 15">
    <name type="scientific">Ktedonobacter racemifer DSM 44963</name>
    <dbReference type="NCBI Taxonomy" id="485913"/>
    <lineage>
        <taxon>Bacteria</taxon>
        <taxon>Bacillati</taxon>
        <taxon>Chloroflexota</taxon>
        <taxon>Ktedonobacteria</taxon>
        <taxon>Ktedonobacterales</taxon>
        <taxon>Ktedonobacteraceae</taxon>
        <taxon>Ktedonobacter</taxon>
    </lineage>
</organism>
<evidence type="ECO:0000256" key="3">
    <source>
        <dbReference type="ARBA" id="ARBA00022705"/>
    </source>
</evidence>
<dbReference type="InterPro" id="IPR007692">
    <property type="entry name" value="DNA_helicase_DnaB"/>
</dbReference>
<feature type="domain" description="SF4 helicase" evidence="13">
    <location>
        <begin position="172"/>
        <end position="440"/>
    </location>
</feature>
<evidence type="ECO:0000256" key="12">
    <source>
        <dbReference type="RuleBase" id="RU362085"/>
    </source>
</evidence>
<dbReference type="InterPro" id="IPR027417">
    <property type="entry name" value="P-loop_NTPase"/>
</dbReference>
<keyword evidence="5 12" id="KW-0378">Hydrolase</keyword>
<evidence type="ECO:0000256" key="4">
    <source>
        <dbReference type="ARBA" id="ARBA00022741"/>
    </source>
</evidence>
<dbReference type="GO" id="GO:0043139">
    <property type="term" value="F:5'-3' DNA helicase activity"/>
    <property type="evidence" value="ECO:0007669"/>
    <property type="project" value="UniProtKB-EC"/>
</dbReference>
<evidence type="ECO:0000256" key="5">
    <source>
        <dbReference type="ARBA" id="ARBA00022801"/>
    </source>
</evidence>
<comment type="function">
    <text evidence="12">The main replicative DNA helicase, it participates in initiation and elongation during chromosome replication. Travels ahead of the DNA replisome, separating dsDNA into templates for DNA synthesis. A processive ATP-dependent 5'-3' DNA helicase it has DNA-dependent ATPase activity.</text>
</comment>
<dbReference type="GO" id="GO:0005829">
    <property type="term" value="C:cytosol"/>
    <property type="evidence" value="ECO:0007669"/>
    <property type="project" value="TreeGrafter"/>
</dbReference>
<dbReference type="FunCoup" id="D6TKY8">
    <property type="interactions" value="419"/>
</dbReference>
<reference evidence="14 15" key="1">
    <citation type="journal article" date="2011" name="Stand. Genomic Sci.">
        <title>Non-contiguous finished genome sequence and contextual data of the filamentous soil bacterium Ktedonobacter racemifer type strain (SOSP1-21).</title>
        <authorList>
            <person name="Chang Y.J."/>
            <person name="Land M."/>
            <person name="Hauser L."/>
            <person name="Chertkov O."/>
            <person name="Del Rio T.G."/>
            <person name="Nolan M."/>
            <person name="Copeland A."/>
            <person name="Tice H."/>
            <person name="Cheng J.F."/>
            <person name="Lucas S."/>
            <person name="Han C."/>
            <person name="Goodwin L."/>
            <person name="Pitluck S."/>
            <person name="Ivanova N."/>
            <person name="Ovchinikova G."/>
            <person name="Pati A."/>
            <person name="Chen A."/>
            <person name="Palaniappan K."/>
            <person name="Mavromatis K."/>
            <person name="Liolios K."/>
            <person name="Brettin T."/>
            <person name="Fiebig A."/>
            <person name="Rohde M."/>
            <person name="Abt B."/>
            <person name="Goker M."/>
            <person name="Detter J.C."/>
            <person name="Woyke T."/>
            <person name="Bristow J."/>
            <person name="Eisen J.A."/>
            <person name="Markowitz V."/>
            <person name="Hugenholtz P."/>
            <person name="Kyrpides N.C."/>
            <person name="Klenk H.P."/>
            <person name="Lapidus A."/>
        </authorList>
    </citation>
    <scope>NUCLEOTIDE SEQUENCE [LARGE SCALE GENOMIC DNA]</scope>
    <source>
        <strain evidence="15">DSM 44963</strain>
    </source>
</reference>
<dbReference type="InParanoid" id="D6TKY8"/>
<evidence type="ECO:0000256" key="1">
    <source>
        <dbReference type="ARBA" id="ARBA00008428"/>
    </source>
</evidence>
<evidence type="ECO:0000313" key="14">
    <source>
        <dbReference type="EMBL" id="EFH86438.1"/>
    </source>
</evidence>
<comment type="similarity">
    <text evidence="1 12">Belongs to the helicase family. DnaB subfamily.</text>
</comment>
<dbReference type="Pfam" id="PF00772">
    <property type="entry name" value="DnaB"/>
    <property type="match status" value="1"/>
</dbReference>
<keyword evidence="3 12" id="KW-0235">DNA replication</keyword>
<dbReference type="RefSeq" id="WP_007910745.1">
    <property type="nucleotide sequence ID" value="NZ_ADVG01000002.1"/>
</dbReference>
<evidence type="ECO:0000256" key="2">
    <source>
        <dbReference type="ARBA" id="ARBA00022515"/>
    </source>
</evidence>
<keyword evidence="15" id="KW-1185">Reference proteome</keyword>
<evidence type="ECO:0000256" key="6">
    <source>
        <dbReference type="ARBA" id="ARBA00022806"/>
    </source>
</evidence>
<dbReference type="GO" id="GO:0042802">
    <property type="term" value="F:identical protein binding"/>
    <property type="evidence" value="ECO:0007669"/>
    <property type="project" value="UniProtKB-ARBA"/>
</dbReference>
<dbReference type="InterPro" id="IPR007693">
    <property type="entry name" value="DNA_helicase_DnaB-like_N"/>
</dbReference>
<dbReference type="InterPro" id="IPR036185">
    <property type="entry name" value="DNA_heli_DnaB-like_N_sf"/>
</dbReference>
<dbReference type="GO" id="GO:0003677">
    <property type="term" value="F:DNA binding"/>
    <property type="evidence" value="ECO:0007669"/>
    <property type="project" value="UniProtKB-UniRule"/>
</dbReference>
<dbReference type="STRING" id="485913.Krac_7736"/>
<evidence type="ECO:0000256" key="11">
    <source>
        <dbReference type="NCBIfam" id="TIGR00665"/>
    </source>
</evidence>
<keyword evidence="6 12" id="KW-0347">Helicase</keyword>
<dbReference type="SUPFAM" id="SSF48024">
    <property type="entry name" value="N-terminal domain of DnaB helicase"/>
    <property type="match status" value="1"/>
</dbReference>
<proteinExistence type="inferred from homology"/>
<name>D6TKY8_KTERA</name>
<dbReference type="GO" id="GO:0005524">
    <property type="term" value="F:ATP binding"/>
    <property type="evidence" value="ECO:0007669"/>
    <property type="project" value="UniProtKB-UniRule"/>
</dbReference>
<dbReference type="PANTHER" id="PTHR30153:SF2">
    <property type="entry name" value="REPLICATIVE DNA HELICASE"/>
    <property type="match status" value="1"/>
</dbReference>
<evidence type="ECO:0000259" key="13">
    <source>
        <dbReference type="PROSITE" id="PS51199"/>
    </source>
</evidence>
<gene>
    <name evidence="14" type="ORF">Krac_7736</name>
</gene>
<evidence type="ECO:0000256" key="8">
    <source>
        <dbReference type="ARBA" id="ARBA00023125"/>
    </source>
</evidence>
<keyword evidence="8 12" id="KW-0238">DNA-binding</keyword>
<dbReference type="eggNOG" id="COG0305">
    <property type="taxonomic scope" value="Bacteria"/>
</dbReference>
<dbReference type="AlphaFoldDB" id="D6TKY8"/>
<dbReference type="Gene3D" id="3.40.50.300">
    <property type="entry name" value="P-loop containing nucleotide triphosphate hydrolases"/>
    <property type="match status" value="1"/>
</dbReference>
<comment type="caution">
    <text evidence="14">The sequence shown here is derived from an EMBL/GenBank/DDBJ whole genome shotgun (WGS) entry which is preliminary data.</text>
</comment>
<protein>
    <recommendedName>
        <fullName evidence="11 12">Replicative DNA helicase</fullName>
        <ecNumber evidence="11 12">5.6.2.3</ecNumber>
    </recommendedName>
</protein>
<dbReference type="Pfam" id="PF03796">
    <property type="entry name" value="DnaB_C"/>
    <property type="match status" value="1"/>
</dbReference>
<dbReference type="EMBL" id="ADVG01000002">
    <property type="protein sequence ID" value="EFH86438.1"/>
    <property type="molecule type" value="Genomic_DNA"/>
</dbReference>
<dbReference type="GO" id="GO:1990077">
    <property type="term" value="C:primosome complex"/>
    <property type="evidence" value="ECO:0007669"/>
    <property type="project" value="UniProtKB-UniRule"/>
</dbReference>
<evidence type="ECO:0000256" key="10">
    <source>
        <dbReference type="ARBA" id="ARBA00048954"/>
    </source>
</evidence>
<accession>D6TKY8</accession>
<comment type="catalytic activity">
    <reaction evidence="10 12">
        <text>ATP + H2O = ADP + phosphate + H(+)</text>
        <dbReference type="Rhea" id="RHEA:13065"/>
        <dbReference type="ChEBI" id="CHEBI:15377"/>
        <dbReference type="ChEBI" id="CHEBI:15378"/>
        <dbReference type="ChEBI" id="CHEBI:30616"/>
        <dbReference type="ChEBI" id="CHEBI:43474"/>
        <dbReference type="ChEBI" id="CHEBI:456216"/>
        <dbReference type="EC" id="5.6.2.3"/>
    </reaction>
</comment>
<keyword evidence="2 12" id="KW-0639">Primosome</keyword>
<dbReference type="CDD" id="cd00984">
    <property type="entry name" value="DnaB_C"/>
    <property type="match status" value="1"/>
</dbReference>
<dbReference type="SUPFAM" id="SSF52540">
    <property type="entry name" value="P-loop containing nucleoside triphosphate hydrolases"/>
    <property type="match status" value="1"/>
</dbReference>
<evidence type="ECO:0000256" key="9">
    <source>
        <dbReference type="ARBA" id="ARBA00023235"/>
    </source>
</evidence>
<dbReference type="PROSITE" id="PS51199">
    <property type="entry name" value="SF4_HELICASE"/>
    <property type="match status" value="1"/>
</dbReference>
<dbReference type="GO" id="GO:0006269">
    <property type="term" value="P:DNA replication, synthesis of primer"/>
    <property type="evidence" value="ECO:0007669"/>
    <property type="project" value="UniProtKB-UniRule"/>
</dbReference>
<dbReference type="PANTHER" id="PTHR30153">
    <property type="entry name" value="REPLICATIVE DNA HELICASE DNAB"/>
    <property type="match status" value="1"/>
</dbReference>
<sequence length="448" mass="49159">MVERLPPSNLEAEAALLGSLIIDPEAVGLIADVLSPDDFYRQAHSMIYEAILTLYEQQEPADLVTLSDELIRRGKLDEVGGDDYITSLVNTVPTSGNVEYYGRIVARTAQARRLIHAAGQIAATAYEDDEQATEKAEQLIFSLSQTRGSSDFASVSSILSDCIAMLETASNREGKLLGVPTGFNALDVPLGGLQPSDLVILAARPAVGKTSFALNVAYNAAYLHQQRVAVFSLEMSKQQLGMRLLSMASELDQQRLRMGWIQDDEWEKVSEAAGTLAAGSIWIDDTAGIAPSAMRSKARRLQAQQGVDLIIVDYLQLMHVSQEKRTQNREQEIADISRNLKALAKELNVPVLALAQLSRAVESRQAKIPQLSDLRESGAIENDADVVLFIYREELYNPDNEEARNTADIIIAKHRNGPVGTVRLAFNASQTRFAPLEVTSRTESESFE</sequence>
<evidence type="ECO:0000256" key="7">
    <source>
        <dbReference type="ARBA" id="ARBA00022840"/>
    </source>
</evidence>
<dbReference type="EC" id="5.6.2.3" evidence="11 12"/>
<dbReference type="NCBIfam" id="TIGR00665">
    <property type="entry name" value="DnaB"/>
    <property type="match status" value="1"/>
</dbReference>
<dbReference type="Gene3D" id="1.10.860.10">
    <property type="entry name" value="DNAb Helicase, Chain A"/>
    <property type="match status" value="1"/>
</dbReference>
<dbReference type="InterPro" id="IPR016136">
    <property type="entry name" value="DNA_helicase_N/primase_C"/>
</dbReference>
<dbReference type="Proteomes" id="UP000004508">
    <property type="component" value="Unassembled WGS sequence"/>
</dbReference>
<evidence type="ECO:0000313" key="15">
    <source>
        <dbReference type="Proteomes" id="UP000004508"/>
    </source>
</evidence>
<keyword evidence="9" id="KW-0413">Isomerase</keyword>
<dbReference type="FunFam" id="1.10.860.10:FF:000001">
    <property type="entry name" value="Replicative DNA helicase"/>
    <property type="match status" value="1"/>
</dbReference>
<dbReference type="OrthoDB" id="9773982at2"/>
<dbReference type="NCBIfam" id="NF004384">
    <property type="entry name" value="PRK05748.1"/>
    <property type="match status" value="1"/>
</dbReference>
<keyword evidence="4 12" id="KW-0547">Nucleotide-binding</keyword>
<dbReference type="InterPro" id="IPR007694">
    <property type="entry name" value="DNA_helicase_DnaB-like_C"/>
</dbReference>
<keyword evidence="7 12" id="KW-0067">ATP-binding</keyword>
<dbReference type="GO" id="GO:0016887">
    <property type="term" value="F:ATP hydrolysis activity"/>
    <property type="evidence" value="ECO:0007669"/>
    <property type="project" value="RHEA"/>
</dbReference>